<dbReference type="EMBL" id="JAQQPM010000002">
    <property type="protein sequence ID" value="KAK2068074.1"/>
    <property type="molecule type" value="Genomic_DNA"/>
</dbReference>
<feature type="domain" description="Peptidase S54 rhomboid" evidence="8">
    <location>
        <begin position="132"/>
        <end position="297"/>
    </location>
</feature>
<dbReference type="GO" id="GO:0004252">
    <property type="term" value="F:serine-type endopeptidase activity"/>
    <property type="evidence" value="ECO:0007669"/>
    <property type="project" value="InterPro"/>
</dbReference>
<dbReference type="Pfam" id="PF01694">
    <property type="entry name" value="Rhomboid"/>
    <property type="match status" value="1"/>
</dbReference>
<evidence type="ECO:0000259" key="8">
    <source>
        <dbReference type="Pfam" id="PF01694"/>
    </source>
</evidence>
<gene>
    <name evidence="9" type="ORF">P8C59_002745</name>
</gene>
<evidence type="ECO:0000256" key="7">
    <source>
        <dbReference type="SAM" id="Phobius"/>
    </source>
</evidence>
<dbReference type="InterPro" id="IPR035952">
    <property type="entry name" value="Rhomboid-like_sf"/>
</dbReference>
<keyword evidence="5 7" id="KW-1133">Transmembrane helix</keyword>
<evidence type="ECO:0000256" key="4">
    <source>
        <dbReference type="ARBA" id="ARBA00022801"/>
    </source>
</evidence>
<evidence type="ECO:0000256" key="3">
    <source>
        <dbReference type="ARBA" id="ARBA00022692"/>
    </source>
</evidence>
<name>A0AAD9HYT6_9PEZI</name>
<keyword evidence="6 7" id="KW-0472">Membrane</keyword>
<dbReference type="Gene3D" id="1.20.1540.10">
    <property type="entry name" value="Rhomboid-like"/>
    <property type="match status" value="1"/>
</dbReference>
<dbReference type="PANTHER" id="PTHR43731:SF14">
    <property type="entry name" value="PRESENILIN-ASSOCIATED RHOMBOID-LIKE PROTEIN, MITOCHONDRIAL"/>
    <property type="match status" value="1"/>
</dbReference>
<accession>A0AAD9HYT6</accession>
<dbReference type="SUPFAM" id="SSF144091">
    <property type="entry name" value="Rhomboid-like"/>
    <property type="match status" value="1"/>
</dbReference>
<feature type="transmembrane region" description="Helical" evidence="7">
    <location>
        <begin position="40"/>
        <end position="56"/>
    </location>
</feature>
<evidence type="ECO:0000256" key="1">
    <source>
        <dbReference type="ARBA" id="ARBA00004141"/>
    </source>
</evidence>
<protein>
    <recommendedName>
        <fullName evidence="8">Peptidase S54 rhomboid domain-containing protein</fullName>
    </recommendedName>
</protein>
<reference evidence="9" key="1">
    <citation type="journal article" date="2023" name="Mol. Plant Microbe Interact.">
        <title>Elucidating the Obligate Nature and Biological Capacity of an Invasive Fungal Corn Pathogen.</title>
        <authorList>
            <person name="MacCready J.S."/>
            <person name="Roggenkamp E.M."/>
            <person name="Gdanetz K."/>
            <person name="Chilvers M.I."/>
        </authorList>
    </citation>
    <scope>NUCLEOTIDE SEQUENCE</scope>
    <source>
        <strain evidence="9">PM02</strain>
    </source>
</reference>
<evidence type="ECO:0000256" key="6">
    <source>
        <dbReference type="ARBA" id="ARBA00023136"/>
    </source>
</evidence>
<dbReference type="InterPro" id="IPR050925">
    <property type="entry name" value="Rhomboid_protease_S54"/>
</dbReference>
<evidence type="ECO:0000256" key="5">
    <source>
        <dbReference type="ARBA" id="ARBA00022989"/>
    </source>
</evidence>
<dbReference type="Proteomes" id="UP001217918">
    <property type="component" value="Unassembled WGS sequence"/>
</dbReference>
<keyword evidence="3 7" id="KW-0812">Transmembrane</keyword>
<evidence type="ECO:0000313" key="10">
    <source>
        <dbReference type="Proteomes" id="UP001217918"/>
    </source>
</evidence>
<dbReference type="GO" id="GO:0006465">
    <property type="term" value="P:signal peptide processing"/>
    <property type="evidence" value="ECO:0007669"/>
    <property type="project" value="TreeGrafter"/>
</dbReference>
<sequence>MSSASQLPVGLFASLRRFAPLQPPPDAYTPIVTSPRTRDVFIWGFVAVNGIVFWLWQCAAGPGRLAYNPGPAPTPPRLTIRNGRIIARRGGGSRLAALGGRASQCWRAVVDGADAQWMADHFVLSHRNVRAGRWWTHLTSPVSHRGLAHLLRNMLGFWSAARLALDLGFGVGRTALLGAGSALAANACGLRDMGEGDCGLGASGIVYGMVVATTLVAPGGAPGRLPAWVAMLAMLGMDVFLWSQQQQQQQQQKQKQEQKQQRYPWYSGVGGPMERDKTAHAAHLGGAAFGAAFWVVALRTARV</sequence>
<keyword evidence="10" id="KW-1185">Reference proteome</keyword>
<comment type="similarity">
    <text evidence="2">Belongs to the peptidase S54 family.</text>
</comment>
<dbReference type="GO" id="GO:0016020">
    <property type="term" value="C:membrane"/>
    <property type="evidence" value="ECO:0007669"/>
    <property type="project" value="UniProtKB-SubCell"/>
</dbReference>
<comment type="caution">
    <text evidence="9">The sequence shown here is derived from an EMBL/GenBank/DDBJ whole genome shotgun (WGS) entry which is preliminary data.</text>
</comment>
<comment type="subcellular location">
    <subcellularLocation>
        <location evidence="1">Membrane</location>
        <topology evidence="1">Multi-pass membrane protein</topology>
    </subcellularLocation>
</comment>
<evidence type="ECO:0000256" key="2">
    <source>
        <dbReference type="ARBA" id="ARBA00009045"/>
    </source>
</evidence>
<dbReference type="AlphaFoldDB" id="A0AAD9HYT6"/>
<organism evidence="9 10">
    <name type="scientific">Phyllachora maydis</name>
    <dbReference type="NCBI Taxonomy" id="1825666"/>
    <lineage>
        <taxon>Eukaryota</taxon>
        <taxon>Fungi</taxon>
        <taxon>Dikarya</taxon>
        <taxon>Ascomycota</taxon>
        <taxon>Pezizomycotina</taxon>
        <taxon>Sordariomycetes</taxon>
        <taxon>Sordariomycetidae</taxon>
        <taxon>Phyllachorales</taxon>
        <taxon>Phyllachoraceae</taxon>
        <taxon>Phyllachora</taxon>
    </lineage>
</organism>
<proteinExistence type="inferred from homology"/>
<dbReference type="PANTHER" id="PTHR43731">
    <property type="entry name" value="RHOMBOID PROTEASE"/>
    <property type="match status" value="1"/>
</dbReference>
<feature type="transmembrane region" description="Helical" evidence="7">
    <location>
        <begin position="200"/>
        <end position="219"/>
    </location>
</feature>
<dbReference type="InterPro" id="IPR022764">
    <property type="entry name" value="Peptidase_S54_rhomboid_dom"/>
</dbReference>
<keyword evidence="4" id="KW-0378">Hydrolase</keyword>
<evidence type="ECO:0000313" key="9">
    <source>
        <dbReference type="EMBL" id="KAK2068074.1"/>
    </source>
</evidence>